<evidence type="ECO:0000256" key="6">
    <source>
        <dbReference type="ARBA" id="ARBA00022989"/>
    </source>
</evidence>
<evidence type="ECO:0000313" key="13">
    <source>
        <dbReference type="Proteomes" id="UP000257109"/>
    </source>
</evidence>
<dbReference type="PANTHER" id="PTHR46480:SF1">
    <property type="entry name" value="VOLTAGE-GATED HYDROGEN CHANNEL 1"/>
    <property type="match status" value="1"/>
</dbReference>
<keyword evidence="3" id="KW-1003">Cell membrane</keyword>
<evidence type="ECO:0000256" key="8">
    <source>
        <dbReference type="ARBA" id="ARBA00023136"/>
    </source>
</evidence>
<keyword evidence="13" id="KW-1185">Reference proteome</keyword>
<evidence type="ECO:0000313" key="12">
    <source>
        <dbReference type="EMBL" id="RDX63547.1"/>
    </source>
</evidence>
<dbReference type="OrthoDB" id="427456at2759"/>
<dbReference type="AlphaFoldDB" id="A0A371EBY5"/>
<feature type="transmembrane region" description="Helical" evidence="11">
    <location>
        <begin position="110"/>
        <end position="131"/>
    </location>
</feature>
<reference evidence="12" key="1">
    <citation type="submission" date="2018-05" db="EMBL/GenBank/DDBJ databases">
        <title>Draft genome of Mucuna pruriens seed.</title>
        <authorList>
            <person name="Nnadi N.E."/>
            <person name="Vos R."/>
            <person name="Hasami M.H."/>
            <person name="Devisetty U.K."/>
            <person name="Aguiy J.C."/>
        </authorList>
    </citation>
    <scope>NUCLEOTIDE SEQUENCE [LARGE SCALE GENOMIC DNA]</scope>
    <source>
        <strain evidence="12">JCA_2017</strain>
    </source>
</reference>
<proteinExistence type="predicted"/>
<gene>
    <name evidence="12" type="primary">HVCN1</name>
    <name evidence="12" type="ORF">CR513_58016</name>
</gene>
<keyword evidence="2" id="KW-0813">Transport</keyword>
<evidence type="ECO:0000256" key="9">
    <source>
        <dbReference type="ARBA" id="ARBA00023303"/>
    </source>
</evidence>
<feature type="non-terminal residue" evidence="12">
    <location>
        <position position="1"/>
    </location>
</feature>
<accession>A0A371EBY5</accession>
<organism evidence="12 13">
    <name type="scientific">Mucuna pruriens</name>
    <name type="common">Velvet bean</name>
    <name type="synonym">Dolichos pruriens</name>
    <dbReference type="NCBI Taxonomy" id="157652"/>
    <lineage>
        <taxon>Eukaryota</taxon>
        <taxon>Viridiplantae</taxon>
        <taxon>Streptophyta</taxon>
        <taxon>Embryophyta</taxon>
        <taxon>Tracheophyta</taxon>
        <taxon>Spermatophyta</taxon>
        <taxon>Magnoliopsida</taxon>
        <taxon>eudicotyledons</taxon>
        <taxon>Gunneridae</taxon>
        <taxon>Pentapetalae</taxon>
        <taxon>rosids</taxon>
        <taxon>fabids</taxon>
        <taxon>Fabales</taxon>
        <taxon>Fabaceae</taxon>
        <taxon>Papilionoideae</taxon>
        <taxon>50 kb inversion clade</taxon>
        <taxon>NPAAA clade</taxon>
        <taxon>indigoferoid/millettioid clade</taxon>
        <taxon>Phaseoleae</taxon>
        <taxon>Mucuna</taxon>
    </lineage>
</organism>
<dbReference type="InterPro" id="IPR031846">
    <property type="entry name" value="Hvcn1"/>
</dbReference>
<comment type="subcellular location">
    <subcellularLocation>
        <location evidence="1">Cell membrane</location>
        <topology evidence="1">Multi-pass membrane protein</topology>
    </subcellularLocation>
</comment>
<evidence type="ECO:0000256" key="3">
    <source>
        <dbReference type="ARBA" id="ARBA00022475"/>
    </source>
</evidence>
<evidence type="ECO:0000256" key="7">
    <source>
        <dbReference type="ARBA" id="ARBA00023065"/>
    </source>
</evidence>
<keyword evidence="7" id="KW-0406">Ion transport</keyword>
<dbReference type="GO" id="GO:0030171">
    <property type="term" value="F:voltage-gated proton channel activity"/>
    <property type="evidence" value="ECO:0007669"/>
    <property type="project" value="InterPro"/>
</dbReference>
<dbReference type="Gene3D" id="1.20.120.350">
    <property type="entry name" value="Voltage-gated potassium channels. Chain C"/>
    <property type="match status" value="1"/>
</dbReference>
<keyword evidence="4 11" id="KW-0812">Transmembrane</keyword>
<keyword evidence="8 11" id="KW-0472">Membrane</keyword>
<evidence type="ECO:0000256" key="11">
    <source>
        <dbReference type="SAM" id="Phobius"/>
    </source>
</evidence>
<dbReference type="EMBL" id="QJKJ01014840">
    <property type="protein sequence ID" value="RDX63547.1"/>
    <property type="molecule type" value="Genomic_DNA"/>
</dbReference>
<name>A0A371EBY5_MUCPR</name>
<protein>
    <submittedName>
        <fullName evidence="12">Voltage-gated hydrogen channel 1</fullName>
    </submittedName>
</protein>
<evidence type="ECO:0000256" key="10">
    <source>
        <dbReference type="SAM" id="MobiDB-lite"/>
    </source>
</evidence>
<evidence type="ECO:0000256" key="2">
    <source>
        <dbReference type="ARBA" id="ARBA00022448"/>
    </source>
</evidence>
<evidence type="ECO:0000256" key="1">
    <source>
        <dbReference type="ARBA" id="ARBA00004651"/>
    </source>
</evidence>
<feature type="region of interest" description="Disordered" evidence="10">
    <location>
        <begin position="1"/>
        <end position="23"/>
    </location>
</feature>
<comment type="caution">
    <text evidence="12">The sequence shown here is derived from an EMBL/GenBank/DDBJ whole genome shotgun (WGS) entry which is preliminary data.</text>
</comment>
<evidence type="ECO:0000256" key="5">
    <source>
        <dbReference type="ARBA" id="ARBA00022882"/>
    </source>
</evidence>
<dbReference type="GO" id="GO:0034702">
    <property type="term" value="C:monoatomic ion channel complex"/>
    <property type="evidence" value="ECO:0007669"/>
    <property type="project" value="UniProtKB-KW"/>
</dbReference>
<dbReference type="Proteomes" id="UP000257109">
    <property type="component" value="Unassembled WGS sequence"/>
</dbReference>
<keyword evidence="9" id="KW-0407">Ion channel</keyword>
<keyword evidence="5" id="KW-0851">Voltage-gated channel</keyword>
<dbReference type="InterPro" id="IPR027359">
    <property type="entry name" value="Volt_channel_dom_sf"/>
</dbReference>
<dbReference type="STRING" id="157652.A0A371EBY5"/>
<evidence type="ECO:0000256" key="4">
    <source>
        <dbReference type="ARBA" id="ARBA00022692"/>
    </source>
</evidence>
<feature type="transmembrane region" description="Helical" evidence="11">
    <location>
        <begin position="75"/>
        <end position="98"/>
    </location>
</feature>
<dbReference type="PANTHER" id="PTHR46480">
    <property type="entry name" value="F20B24.22"/>
    <property type="match status" value="1"/>
</dbReference>
<feature type="transmembrane region" description="Helical" evidence="11">
    <location>
        <begin position="137"/>
        <end position="156"/>
    </location>
</feature>
<sequence>MTTLESVHVSSEGNETEAPTNSFSMQTLDSSVQRLIKSWKRRQRWLLPFTTSQDSNRAPWRTRVANFLDSTRVRVFTVSLLIIDLIITILELSSSLVSCEQNMNNVIEQCFHWIGIGILSLLLVKTMALLVGLGSSFFQHVGYVIDGVVVIGAIVLEGFVVREGGGLLVVVSLWRVIRVVESVFELSDEAIEAQIAGIVCQFDALKEQNMRLLEVIYDMDKTIQMLEEDLDKEPFKWSRNLINFIIDESYAKSGSPHQSFSCE</sequence>
<dbReference type="GO" id="GO:0005886">
    <property type="term" value="C:plasma membrane"/>
    <property type="evidence" value="ECO:0007669"/>
    <property type="project" value="UniProtKB-SubCell"/>
</dbReference>
<keyword evidence="6 11" id="KW-1133">Transmembrane helix</keyword>